<protein>
    <submittedName>
        <fullName evidence="1">Uncharacterized protein</fullName>
    </submittedName>
</protein>
<name>A0ACC2WDT9_9TREE</name>
<gene>
    <name evidence="1" type="ORF">QFC21_000694</name>
</gene>
<evidence type="ECO:0000313" key="1">
    <source>
        <dbReference type="EMBL" id="KAJ9109364.1"/>
    </source>
</evidence>
<proteinExistence type="predicted"/>
<sequence>MSDTSELDPLSNQLPWVTHRCALHHVLDKSVMMQEHMSLSAFPALENSLNEVALTVEPDVWDVMRILHSAFFSQTYTGDDAAETHLNFWREKQGITKSWDRATTVEDLYPSIKGTPLAKGCEEILKSAMGKAEPRLEGMKDVLLLSNLGAEERAKEDHESDKSSQLEVSAKFHFRRDIFVDMYTVQTVLQFDVIFDGKCTPFVPSRCPGVTFASFGFVFQYAITLGDVRERLESPGWLTELMHSQTRRSQYTTAQQDFDDVYSQRFSARDSKMLTGSVASTGKAVSVPFTRSDQNMHPTAPSITFGSTLA</sequence>
<organism evidence="1 2">
    <name type="scientific">Naganishia friedmannii</name>
    <dbReference type="NCBI Taxonomy" id="89922"/>
    <lineage>
        <taxon>Eukaryota</taxon>
        <taxon>Fungi</taxon>
        <taxon>Dikarya</taxon>
        <taxon>Basidiomycota</taxon>
        <taxon>Agaricomycotina</taxon>
        <taxon>Tremellomycetes</taxon>
        <taxon>Filobasidiales</taxon>
        <taxon>Filobasidiaceae</taxon>
        <taxon>Naganishia</taxon>
    </lineage>
</organism>
<comment type="caution">
    <text evidence="1">The sequence shown here is derived from an EMBL/GenBank/DDBJ whole genome shotgun (WGS) entry which is preliminary data.</text>
</comment>
<dbReference type="Proteomes" id="UP001227268">
    <property type="component" value="Unassembled WGS sequence"/>
</dbReference>
<evidence type="ECO:0000313" key="2">
    <source>
        <dbReference type="Proteomes" id="UP001227268"/>
    </source>
</evidence>
<accession>A0ACC2WDT9</accession>
<reference evidence="1" key="1">
    <citation type="submission" date="2023-04" db="EMBL/GenBank/DDBJ databases">
        <title>Draft Genome sequencing of Naganishia species isolated from polar environments using Oxford Nanopore Technology.</title>
        <authorList>
            <person name="Leo P."/>
            <person name="Venkateswaran K."/>
        </authorList>
    </citation>
    <scope>NUCLEOTIDE SEQUENCE</scope>
    <source>
        <strain evidence="1">MNA-CCFEE 5423</strain>
    </source>
</reference>
<keyword evidence="2" id="KW-1185">Reference proteome</keyword>
<dbReference type="EMBL" id="JASBWT010000001">
    <property type="protein sequence ID" value="KAJ9109364.1"/>
    <property type="molecule type" value="Genomic_DNA"/>
</dbReference>